<dbReference type="GO" id="GO:0046872">
    <property type="term" value="F:metal ion binding"/>
    <property type="evidence" value="ECO:0007669"/>
    <property type="project" value="UniProtKB-KW"/>
</dbReference>
<dbReference type="Proteomes" id="UP000078387">
    <property type="component" value="Unassembled WGS sequence"/>
</dbReference>
<gene>
    <name evidence="7" type="ORF">CL6EHI_080730</name>
</gene>
<dbReference type="OMA" id="KNLDHCA"/>
<evidence type="ECO:0000256" key="2">
    <source>
        <dbReference type="ARBA" id="ARBA00022692"/>
    </source>
</evidence>
<reference evidence="7 8" key="1">
    <citation type="submission" date="2016-05" db="EMBL/GenBank/DDBJ databases">
        <title>First whole genome sequencing of Entamoeba histolytica HM1:IMSS-clone-6.</title>
        <authorList>
            <person name="Mukherjee Avik.K."/>
            <person name="Izumyama S."/>
            <person name="Nakada-Tsukui K."/>
            <person name="Nozaki T."/>
        </authorList>
    </citation>
    <scope>NUCLEOTIDE SEQUENCE [LARGE SCALE GENOMIC DNA]</scope>
    <source>
        <strain evidence="7 8">HM1:IMSS clone 6</strain>
    </source>
</reference>
<feature type="transmembrane region" description="Helical" evidence="6">
    <location>
        <begin position="60"/>
        <end position="85"/>
    </location>
</feature>
<keyword evidence="5" id="KW-0862">Zinc</keyword>
<dbReference type="Pfam" id="PF03006">
    <property type="entry name" value="HlyIII"/>
    <property type="match status" value="1"/>
</dbReference>
<feature type="transmembrane region" description="Helical" evidence="6">
    <location>
        <begin position="105"/>
        <end position="125"/>
    </location>
</feature>
<evidence type="ECO:0000256" key="1">
    <source>
        <dbReference type="ARBA" id="ARBA00004141"/>
    </source>
</evidence>
<name>A0A5K1U6V3_ENTHI</name>
<feature type="transmembrane region" description="Helical" evidence="6">
    <location>
        <begin position="31"/>
        <end position="48"/>
    </location>
</feature>
<comment type="subcellular location">
    <subcellularLocation>
        <location evidence="1">Membrane</location>
        <topology evidence="1">Multi-pass membrane protein</topology>
    </subcellularLocation>
</comment>
<feature type="binding site" evidence="5">
    <location>
        <position position="213"/>
    </location>
    <ligand>
        <name>Zn(2+)</name>
        <dbReference type="ChEBI" id="CHEBI:29105"/>
    </ligand>
</feature>
<dbReference type="VEuPathDB" id="AmoebaDB:EHI5A_099280"/>
<protein>
    <submittedName>
        <fullName evidence="7">Hemolysin 3 putative</fullName>
    </submittedName>
</protein>
<accession>A0A5K1U6V3</accession>
<feature type="transmembrane region" description="Helical" evidence="6">
    <location>
        <begin position="186"/>
        <end position="206"/>
    </location>
</feature>
<comment type="caution">
    <text evidence="7">The sequence shown here is derived from an EMBL/GenBank/DDBJ whole genome shotgun (WGS) entry which is preliminary data.</text>
</comment>
<dbReference type="InterPro" id="IPR004254">
    <property type="entry name" value="AdipoR/HlyIII-related"/>
</dbReference>
<evidence type="ECO:0000256" key="4">
    <source>
        <dbReference type="ARBA" id="ARBA00023136"/>
    </source>
</evidence>
<dbReference type="GO" id="GO:0016020">
    <property type="term" value="C:membrane"/>
    <property type="evidence" value="ECO:0007669"/>
    <property type="project" value="UniProtKB-SubCell"/>
</dbReference>
<dbReference type="VEuPathDB" id="AmoebaDB:EHI_080730"/>
<evidence type="ECO:0000313" key="7">
    <source>
        <dbReference type="EMBL" id="GAT98406.1"/>
    </source>
</evidence>
<feature type="binding site" evidence="5">
    <location>
        <position position="83"/>
    </location>
    <ligand>
        <name>Zn(2+)</name>
        <dbReference type="ChEBI" id="CHEBI:29105"/>
    </ligand>
</feature>
<keyword evidence="5" id="KW-0479">Metal-binding</keyword>
<evidence type="ECO:0000256" key="6">
    <source>
        <dbReference type="SAM" id="Phobius"/>
    </source>
</evidence>
<proteinExistence type="predicted"/>
<evidence type="ECO:0000256" key="3">
    <source>
        <dbReference type="ARBA" id="ARBA00022989"/>
    </source>
</evidence>
<feature type="binding site" evidence="5">
    <location>
        <position position="217"/>
    </location>
    <ligand>
        <name>Zn(2+)</name>
        <dbReference type="ChEBI" id="CHEBI:29105"/>
    </ligand>
</feature>
<feature type="transmembrane region" description="Helical" evidence="6">
    <location>
        <begin position="218"/>
        <end position="235"/>
    </location>
</feature>
<dbReference type="AlphaFoldDB" id="A0A5K1U6V3"/>
<keyword evidence="2 6" id="KW-0812">Transmembrane</keyword>
<dbReference type="PANTHER" id="PTHR20855:SF3">
    <property type="entry name" value="LD03007P"/>
    <property type="match status" value="1"/>
</dbReference>
<dbReference type="PANTHER" id="PTHR20855">
    <property type="entry name" value="ADIPOR/PROGESTIN RECEPTOR-RELATED"/>
    <property type="match status" value="1"/>
</dbReference>
<dbReference type="EMBL" id="BDEQ01000001">
    <property type="protein sequence ID" value="GAT98406.1"/>
    <property type="molecule type" value="Genomic_DNA"/>
</dbReference>
<feature type="transmembrane region" description="Helical" evidence="6">
    <location>
        <begin position="161"/>
        <end position="179"/>
    </location>
</feature>
<feature type="transmembrane region" description="Helical" evidence="6">
    <location>
        <begin position="132"/>
        <end position="155"/>
    </location>
</feature>
<organism evidence="7 8">
    <name type="scientific">Entamoeba histolytica</name>
    <dbReference type="NCBI Taxonomy" id="5759"/>
    <lineage>
        <taxon>Eukaryota</taxon>
        <taxon>Amoebozoa</taxon>
        <taxon>Evosea</taxon>
        <taxon>Archamoebae</taxon>
        <taxon>Mastigamoebida</taxon>
        <taxon>Entamoebidae</taxon>
        <taxon>Entamoeba</taxon>
    </lineage>
</organism>
<keyword evidence="3 6" id="KW-1133">Transmembrane helix</keyword>
<sequence length="277" mass="32140">MCFLCDIQTARNQLTPHDERPQCLLEEGVNVLTHLFGIFYAIFIFKMFRRYAKKHNLNKMNNLAILCFCLASFTLYFNSTTYHLLNILLPNSICLRYFFQRLDHITIYIMISGCYLCFIFTRTFAKGYFKTGCLAIFIVVALALIGFIFTIFAPPTTRTDVIMYLAMGWSCVLYGPLVFYFCPLSLVFYLLTGGISYAIGTIFVAWDQLFFNHGIWHLIVWFANFQHSLGVLIAIDDEEIKGLKQPWSVMKELFIEYISLSIKNNDSVSHPSIQREE</sequence>
<evidence type="ECO:0000313" key="8">
    <source>
        <dbReference type="Proteomes" id="UP000078387"/>
    </source>
</evidence>
<keyword evidence="4 6" id="KW-0472">Membrane</keyword>
<evidence type="ECO:0000256" key="5">
    <source>
        <dbReference type="PIRSR" id="PIRSR604254-1"/>
    </source>
</evidence>